<proteinExistence type="predicted"/>
<dbReference type="EMBL" id="JAQAGZ010000001">
    <property type="protein sequence ID" value="MCZ8511207.1"/>
    <property type="molecule type" value="Genomic_DNA"/>
</dbReference>
<feature type="coiled-coil region" evidence="1">
    <location>
        <begin position="49"/>
        <end position="83"/>
    </location>
</feature>
<evidence type="ECO:0000256" key="2">
    <source>
        <dbReference type="SAM" id="SignalP"/>
    </source>
</evidence>
<feature type="coiled-coil region" evidence="1">
    <location>
        <begin position="140"/>
        <end position="174"/>
    </location>
</feature>
<name>A0ABT4Q362_9BACL</name>
<gene>
    <name evidence="3" type="ORF">O9H85_01880</name>
</gene>
<protein>
    <recommendedName>
        <fullName evidence="5">SbsC C-terminal domain-containing protein</fullName>
    </recommendedName>
</protein>
<keyword evidence="2" id="KW-0732">Signal</keyword>
<feature type="signal peptide" evidence="2">
    <location>
        <begin position="1"/>
        <end position="25"/>
    </location>
</feature>
<feature type="chain" id="PRO_5045958714" description="SbsC C-terminal domain-containing protein" evidence="2">
    <location>
        <begin position="26"/>
        <end position="372"/>
    </location>
</feature>
<dbReference type="RefSeq" id="WP_269879569.1">
    <property type="nucleotide sequence ID" value="NZ_JAQAGZ010000001.1"/>
</dbReference>
<comment type="caution">
    <text evidence="3">The sequence shown here is derived from an EMBL/GenBank/DDBJ whole genome shotgun (WGS) entry which is preliminary data.</text>
</comment>
<keyword evidence="1" id="KW-0175">Coiled coil</keyword>
<dbReference type="Proteomes" id="UP001527882">
    <property type="component" value="Unassembled WGS sequence"/>
</dbReference>
<dbReference type="Gene3D" id="6.10.250.3150">
    <property type="match status" value="1"/>
</dbReference>
<evidence type="ECO:0000313" key="3">
    <source>
        <dbReference type="EMBL" id="MCZ8511207.1"/>
    </source>
</evidence>
<keyword evidence="4" id="KW-1185">Reference proteome</keyword>
<evidence type="ECO:0000313" key="4">
    <source>
        <dbReference type="Proteomes" id="UP001527882"/>
    </source>
</evidence>
<sequence length="372" mass="42245">MRLKRIVVGLLLLGLITASIIPAAAAEALNTDKELLQKGLTVYEIDKELSRIADKQAQLAQRLQATEQQIAAADRDAKEARRHAAGVIRAYYMGDRDSLWVLIFSIRSLSDALSLWEYTQMIVRSDQNALKSHTEAWKRLTGLQAQIQQAQQELKDAKDRYTNEKARLTMLQQEVDRQLSASANADSLQKQMQDLNRLWRDRGIPLFKTYFQALASAMKQLPEIVSMPASAQGGSKPEKSGNLIMNGLNYTFQLSDSELNDFLRQKNELFRNLTFQFTEQQVVASGRHDNLDIQIKGSYRLAVKDDGKNKPYIRFQMEELTFNGFSLPQTTVEDMENQFDLGIYPQLVTPFLQATGVKLQDHLLSIYLKLGL</sequence>
<accession>A0ABT4Q362</accession>
<reference evidence="3 4" key="1">
    <citation type="submission" date="2022-12" db="EMBL/GenBank/DDBJ databases">
        <title>Draft genome sequence of Paenibacillus sp. dW9.</title>
        <authorList>
            <person name="Choi E.-W."/>
            <person name="Kim D.-U."/>
        </authorList>
    </citation>
    <scope>NUCLEOTIDE SEQUENCE [LARGE SCALE GENOMIC DNA]</scope>
    <source>
        <strain evidence="4">dW9</strain>
    </source>
</reference>
<evidence type="ECO:0008006" key="5">
    <source>
        <dbReference type="Google" id="ProtNLM"/>
    </source>
</evidence>
<evidence type="ECO:0000256" key="1">
    <source>
        <dbReference type="SAM" id="Coils"/>
    </source>
</evidence>
<organism evidence="3 4">
    <name type="scientific">Paenibacillus gyeongsangnamensis</name>
    <dbReference type="NCBI Taxonomy" id="3388067"/>
    <lineage>
        <taxon>Bacteria</taxon>
        <taxon>Bacillati</taxon>
        <taxon>Bacillota</taxon>
        <taxon>Bacilli</taxon>
        <taxon>Bacillales</taxon>
        <taxon>Paenibacillaceae</taxon>
        <taxon>Paenibacillus</taxon>
    </lineage>
</organism>